<proteinExistence type="predicted"/>
<evidence type="ECO:0000313" key="4">
    <source>
        <dbReference type="EMBL" id="CAK8995409.1"/>
    </source>
</evidence>
<dbReference type="Pfam" id="PF13920">
    <property type="entry name" value="zf-C3HC4_3"/>
    <property type="match status" value="1"/>
</dbReference>
<gene>
    <name evidence="4" type="ORF">SCF082_LOCUS4350</name>
</gene>
<name>A0ABP0I299_9DINO</name>
<protein>
    <submittedName>
        <fullName evidence="4">ERAD-associated E3 ubiquitin-protein ligase DOA10</fullName>
    </submittedName>
</protein>
<keyword evidence="2" id="KW-0812">Transmembrane</keyword>
<organism evidence="4 5">
    <name type="scientific">Durusdinium trenchii</name>
    <dbReference type="NCBI Taxonomy" id="1381693"/>
    <lineage>
        <taxon>Eukaryota</taxon>
        <taxon>Sar</taxon>
        <taxon>Alveolata</taxon>
        <taxon>Dinophyceae</taxon>
        <taxon>Suessiales</taxon>
        <taxon>Symbiodiniaceae</taxon>
        <taxon>Durusdinium</taxon>
    </lineage>
</organism>
<reference evidence="4 5" key="1">
    <citation type="submission" date="2024-02" db="EMBL/GenBank/DDBJ databases">
        <authorList>
            <person name="Chen Y."/>
            <person name="Shah S."/>
            <person name="Dougan E. K."/>
            <person name="Thang M."/>
            <person name="Chan C."/>
        </authorList>
    </citation>
    <scope>NUCLEOTIDE SEQUENCE [LARGE SCALE GENOMIC DNA]</scope>
</reference>
<dbReference type="EMBL" id="CAXAMM010002230">
    <property type="protein sequence ID" value="CAK8995409.1"/>
    <property type="molecule type" value="Genomic_DNA"/>
</dbReference>
<accession>A0ABP0I299</accession>
<dbReference type="SMART" id="SM00184">
    <property type="entry name" value="RING"/>
    <property type="match status" value="1"/>
</dbReference>
<keyword evidence="1" id="KW-0863">Zinc-finger</keyword>
<evidence type="ECO:0000256" key="1">
    <source>
        <dbReference type="PROSITE-ProRule" id="PRU00175"/>
    </source>
</evidence>
<keyword evidence="1" id="KW-0479">Metal-binding</keyword>
<keyword evidence="1" id="KW-0862">Zinc</keyword>
<dbReference type="Gene3D" id="3.30.40.10">
    <property type="entry name" value="Zinc/RING finger domain, C3HC4 (zinc finger)"/>
    <property type="match status" value="1"/>
</dbReference>
<evidence type="ECO:0000259" key="3">
    <source>
        <dbReference type="PROSITE" id="PS50089"/>
    </source>
</evidence>
<dbReference type="InterPro" id="IPR013083">
    <property type="entry name" value="Znf_RING/FYVE/PHD"/>
</dbReference>
<dbReference type="PROSITE" id="PS50089">
    <property type="entry name" value="ZF_RING_2"/>
    <property type="match status" value="1"/>
</dbReference>
<evidence type="ECO:0000256" key="2">
    <source>
        <dbReference type="SAM" id="Phobius"/>
    </source>
</evidence>
<feature type="transmembrane region" description="Helical" evidence="2">
    <location>
        <begin position="118"/>
        <end position="144"/>
    </location>
</feature>
<feature type="domain" description="RING-type" evidence="3">
    <location>
        <begin position="186"/>
        <end position="222"/>
    </location>
</feature>
<evidence type="ECO:0000313" key="5">
    <source>
        <dbReference type="Proteomes" id="UP001642464"/>
    </source>
</evidence>
<keyword evidence="5" id="KW-1185">Reference proteome</keyword>
<keyword evidence="2" id="KW-1133">Transmembrane helix</keyword>
<dbReference type="InterPro" id="IPR001841">
    <property type="entry name" value="Znf_RING"/>
</dbReference>
<sequence>MFCQELAQKTAESEAAYRAMQAADQAAYRAETERLADNFVAATMEEFMQKCNQAAEQWQLNCSLTIEIQDLCDRDGGKELVVKKFKKQMAELGFLKGVGVPYVFLHGVRYPYKKHRDYIAHILLNSNAGPLILMAVLLAVMLGWMIQLMMNGGKPDLRVFLELQGNWNAKACRVEKPMPGGTLITCPICHEHRPGVALVPCGHVICRDCPSGQRMRRCPMCRESISAATRGLFLD</sequence>
<dbReference type="Proteomes" id="UP001642464">
    <property type="component" value="Unassembled WGS sequence"/>
</dbReference>
<comment type="caution">
    <text evidence="4">The sequence shown here is derived from an EMBL/GenBank/DDBJ whole genome shotgun (WGS) entry which is preliminary data.</text>
</comment>
<keyword evidence="2" id="KW-0472">Membrane</keyword>
<dbReference type="SUPFAM" id="SSF57850">
    <property type="entry name" value="RING/U-box"/>
    <property type="match status" value="1"/>
</dbReference>